<feature type="region of interest" description="Disordered" evidence="1">
    <location>
        <begin position="1"/>
        <end position="66"/>
    </location>
</feature>
<dbReference type="EMBL" id="GG749618">
    <property type="protein sequence ID" value="KMW69208.1"/>
    <property type="molecule type" value="Genomic_DNA"/>
</dbReference>
<feature type="compositionally biased region" description="Basic and acidic residues" evidence="1">
    <location>
        <begin position="32"/>
        <end position="52"/>
    </location>
</feature>
<sequence length="140" mass="14190">MAKPGVAGVGVAGTGVAGAGEPDTGASVGDWRAAEKGTERGAAEEGTERAGEDAGDPATHGTGNSSIITFSKFSINDSTSGSLSSADVDLSMHEDSTQIKTNISICVHTRSTRKHNQKPAEKETVKGVQEGGEGVSFMIV</sequence>
<protein>
    <submittedName>
        <fullName evidence="2">Uncharacterized protein</fullName>
    </submittedName>
</protein>
<reference evidence="2" key="1">
    <citation type="submission" date="2010-03" db="EMBL/GenBank/DDBJ databases">
        <title>Annotation of Blastomyces dermatitidis strain ATCC 18188.</title>
        <authorList>
            <consortium name="The Broad Institute Genome Sequencing Platform"/>
            <consortium name="Broad Institute Genome Sequencing Center for Infectious Disease."/>
            <person name="Cuomo C."/>
            <person name="Klein B."/>
            <person name="Sullivan T."/>
            <person name="Heitman J."/>
            <person name="Young S."/>
            <person name="Zeng Q."/>
            <person name="Gargeya S."/>
            <person name="Alvarado L."/>
            <person name="Berlin A.M."/>
            <person name="Chapman S.B."/>
            <person name="Chen Z."/>
            <person name="Freedman E."/>
            <person name="Gellesch M."/>
            <person name="Goldberg J."/>
            <person name="Griggs A."/>
            <person name="Gujja S."/>
            <person name="Heilman E."/>
            <person name="Heiman D."/>
            <person name="Howarth C."/>
            <person name="Mehta T."/>
            <person name="Neiman D."/>
            <person name="Pearson M."/>
            <person name="Roberts A."/>
            <person name="Saif S."/>
            <person name="Shea T."/>
            <person name="Shenoy N."/>
            <person name="Sisk P."/>
            <person name="Stolte C."/>
            <person name="Sykes S."/>
            <person name="White J."/>
            <person name="Yandava C."/>
            <person name="Haas B."/>
            <person name="Nusbaum C."/>
            <person name="Birren B."/>
        </authorList>
    </citation>
    <scope>NUCLEOTIDE SEQUENCE</scope>
    <source>
        <strain evidence="2">ATCC 18188</strain>
    </source>
</reference>
<proteinExistence type="predicted"/>
<organism evidence="2">
    <name type="scientific">Ajellomyces dermatitidis (strain ATCC 18188 / CBS 674.68)</name>
    <name type="common">Blastomyces dermatitidis</name>
    <dbReference type="NCBI Taxonomy" id="653446"/>
    <lineage>
        <taxon>Eukaryota</taxon>
        <taxon>Fungi</taxon>
        <taxon>Dikarya</taxon>
        <taxon>Ascomycota</taxon>
        <taxon>Pezizomycotina</taxon>
        <taxon>Eurotiomycetes</taxon>
        <taxon>Eurotiomycetidae</taxon>
        <taxon>Onygenales</taxon>
        <taxon>Ajellomycetaceae</taxon>
        <taxon>Blastomyces</taxon>
    </lineage>
</organism>
<name>A0A0J9ESE4_AJEDA</name>
<accession>A0A0J9ESE4</accession>
<feature type="compositionally biased region" description="Gly residues" evidence="1">
    <location>
        <begin position="7"/>
        <end position="18"/>
    </location>
</feature>
<feature type="non-terminal residue" evidence="2">
    <location>
        <position position="140"/>
    </location>
</feature>
<gene>
    <name evidence="2" type="ORF">BDDG_13375</name>
</gene>
<evidence type="ECO:0000313" key="2">
    <source>
        <dbReference type="EMBL" id="KMW69208.1"/>
    </source>
</evidence>
<dbReference type="Proteomes" id="UP000007802">
    <property type="component" value="Unassembled WGS sequence"/>
</dbReference>
<dbReference type="AlphaFoldDB" id="A0A0J9ESE4"/>
<evidence type="ECO:0000256" key="1">
    <source>
        <dbReference type="SAM" id="MobiDB-lite"/>
    </source>
</evidence>